<dbReference type="SMART" id="SM00285">
    <property type="entry name" value="PBD"/>
    <property type="match status" value="1"/>
</dbReference>
<sequence>MRHHVERFVILPISIGCVSQSSVAVCDSQPRMTHTEYNPSPRGLSSTTEVLAFESLMDEGKAAKPAPLCLLAVPRSNMSAGLQRLIKSFKGLSQLFTNYKSEEEDEEMEMEIGFPTDVKHVAHIGWDGAGSGGGGWDVTGCPDLLALPSVSLVRQFEAAMASPHLRPTATSSYLAS</sequence>
<dbReference type="Gene3D" id="3.90.810.10">
    <property type="entry name" value="CRIB domain"/>
    <property type="match status" value="1"/>
</dbReference>
<dbReference type="InterPro" id="IPR000095">
    <property type="entry name" value="CRIB_dom"/>
</dbReference>
<dbReference type="PROSITE" id="PS50108">
    <property type="entry name" value="CRIB"/>
    <property type="match status" value="1"/>
</dbReference>
<dbReference type="PANTHER" id="PTHR46931:SF14">
    <property type="entry name" value="CRIB DOMAIN-CONTAINING PROTEIN RIC2"/>
    <property type="match status" value="1"/>
</dbReference>
<dbReference type="PANTHER" id="PTHR46931">
    <property type="entry name" value="CRIB DOMAIN-CONTAINING PROTEIN RIC2"/>
    <property type="match status" value="1"/>
</dbReference>
<comment type="caution">
    <text evidence="2">The sequence shown here is derived from an EMBL/GenBank/DDBJ whole genome shotgun (WGS) entry which is preliminary data.</text>
</comment>
<dbReference type="Pfam" id="PF00786">
    <property type="entry name" value="PBD"/>
    <property type="match status" value="1"/>
</dbReference>
<dbReference type="Proteomes" id="UP000652761">
    <property type="component" value="Unassembled WGS sequence"/>
</dbReference>
<accession>A0A843UP50</accession>
<proteinExistence type="predicted"/>
<dbReference type="InterPro" id="IPR036936">
    <property type="entry name" value="CRIB_dom_sf"/>
</dbReference>
<dbReference type="OrthoDB" id="678664at2759"/>
<evidence type="ECO:0000259" key="1">
    <source>
        <dbReference type="PROSITE" id="PS50108"/>
    </source>
</evidence>
<dbReference type="InterPro" id="IPR044509">
    <property type="entry name" value="RIC2/4"/>
</dbReference>
<dbReference type="AlphaFoldDB" id="A0A843UP50"/>
<reference evidence="2" key="1">
    <citation type="submission" date="2017-07" db="EMBL/GenBank/DDBJ databases">
        <title>Taro Niue Genome Assembly and Annotation.</title>
        <authorList>
            <person name="Atibalentja N."/>
            <person name="Keating K."/>
            <person name="Fields C.J."/>
        </authorList>
    </citation>
    <scope>NUCLEOTIDE SEQUENCE</scope>
    <source>
        <strain evidence="2">Niue_2</strain>
        <tissue evidence="2">Leaf</tissue>
    </source>
</reference>
<organism evidence="2 3">
    <name type="scientific">Colocasia esculenta</name>
    <name type="common">Wild taro</name>
    <name type="synonym">Arum esculentum</name>
    <dbReference type="NCBI Taxonomy" id="4460"/>
    <lineage>
        <taxon>Eukaryota</taxon>
        <taxon>Viridiplantae</taxon>
        <taxon>Streptophyta</taxon>
        <taxon>Embryophyta</taxon>
        <taxon>Tracheophyta</taxon>
        <taxon>Spermatophyta</taxon>
        <taxon>Magnoliopsida</taxon>
        <taxon>Liliopsida</taxon>
        <taxon>Araceae</taxon>
        <taxon>Aroideae</taxon>
        <taxon>Colocasieae</taxon>
        <taxon>Colocasia</taxon>
    </lineage>
</organism>
<name>A0A843UP50_COLES</name>
<protein>
    <recommendedName>
        <fullName evidence="1">CRIB domain-containing protein</fullName>
    </recommendedName>
</protein>
<evidence type="ECO:0000313" key="2">
    <source>
        <dbReference type="EMBL" id="MQL83550.1"/>
    </source>
</evidence>
<keyword evidence="3" id="KW-1185">Reference proteome</keyword>
<evidence type="ECO:0000313" key="3">
    <source>
        <dbReference type="Proteomes" id="UP000652761"/>
    </source>
</evidence>
<feature type="domain" description="CRIB" evidence="1">
    <location>
        <begin position="112"/>
        <end position="125"/>
    </location>
</feature>
<dbReference type="EMBL" id="NMUH01000702">
    <property type="protein sequence ID" value="MQL83550.1"/>
    <property type="molecule type" value="Genomic_DNA"/>
</dbReference>
<gene>
    <name evidence="2" type="ORF">Taro_016047</name>
</gene>